<comment type="similarity">
    <text evidence="1">Belongs to the CBF/MAK21 family.</text>
</comment>
<dbReference type="GO" id="GO:0030692">
    <property type="term" value="C:Noc4p-Nop14p complex"/>
    <property type="evidence" value="ECO:0007669"/>
    <property type="project" value="TreeGrafter"/>
</dbReference>
<reference evidence="3 4" key="1">
    <citation type="submission" date="2013-11" db="EMBL/GenBank/DDBJ databases">
        <title>Genome sequencing of Stegodyphus mimosarum.</title>
        <authorList>
            <person name="Bechsgaard J."/>
        </authorList>
    </citation>
    <scope>NUCLEOTIDE SEQUENCE [LARGE SCALE GENOMIC DNA]</scope>
</reference>
<evidence type="ECO:0000259" key="2">
    <source>
        <dbReference type="Pfam" id="PF03914"/>
    </source>
</evidence>
<dbReference type="STRING" id="407821.A0A087U162"/>
<evidence type="ECO:0000313" key="3">
    <source>
        <dbReference type="EMBL" id="KFM71101.1"/>
    </source>
</evidence>
<dbReference type="Pfam" id="PF03914">
    <property type="entry name" value="CBF"/>
    <property type="match status" value="1"/>
</dbReference>
<dbReference type="PANTHER" id="PTHR12455">
    <property type="entry name" value="NUCLEOLAR COMPLEX PROTEIN 4"/>
    <property type="match status" value="1"/>
</dbReference>
<evidence type="ECO:0000256" key="1">
    <source>
        <dbReference type="ARBA" id="ARBA00007797"/>
    </source>
</evidence>
<dbReference type="EMBL" id="KK117679">
    <property type="protein sequence ID" value="KFM71101.1"/>
    <property type="molecule type" value="Genomic_DNA"/>
</dbReference>
<dbReference type="PANTHER" id="PTHR12455:SF0">
    <property type="entry name" value="NUCLEOLAR COMPLEX PROTEIN 4 HOMOLOG"/>
    <property type="match status" value="1"/>
</dbReference>
<organism evidence="3 4">
    <name type="scientific">Stegodyphus mimosarum</name>
    <name type="common">African social velvet spider</name>
    <dbReference type="NCBI Taxonomy" id="407821"/>
    <lineage>
        <taxon>Eukaryota</taxon>
        <taxon>Metazoa</taxon>
        <taxon>Ecdysozoa</taxon>
        <taxon>Arthropoda</taxon>
        <taxon>Chelicerata</taxon>
        <taxon>Arachnida</taxon>
        <taxon>Araneae</taxon>
        <taxon>Araneomorphae</taxon>
        <taxon>Entelegynae</taxon>
        <taxon>Eresoidea</taxon>
        <taxon>Eresidae</taxon>
        <taxon>Stegodyphus</taxon>
    </lineage>
</organism>
<accession>A0A087U162</accession>
<dbReference type="GO" id="GO:0042254">
    <property type="term" value="P:ribosome biogenesis"/>
    <property type="evidence" value="ECO:0007669"/>
    <property type="project" value="InterPro"/>
</dbReference>
<dbReference type="OrthoDB" id="10263185at2759"/>
<dbReference type="GO" id="GO:0032040">
    <property type="term" value="C:small-subunit processome"/>
    <property type="evidence" value="ECO:0007669"/>
    <property type="project" value="TreeGrafter"/>
</dbReference>
<dbReference type="InterPro" id="IPR005612">
    <property type="entry name" value="CCAAT-binding_factor"/>
</dbReference>
<dbReference type="InterPro" id="IPR027193">
    <property type="entry name" value="Noc4"/>
</dbReference>
<keyword evidence="4" id="KW-1185">Reference proteome</keyword>
<feature type="domain" description="CCAAT-binding factor" evidence="2">
    <location>
        <begin position="2"/>
        <end position="68"/>
    </location>
</feature>
<dbReference type="Proteomes" id="UP000054359">
    <property type="component" value="Unassembled WGS sequence"/>
</dbReference>
<dbReference type="AlphaFoldDB" id="A0A087U162"/>
<proteinExistence type="inferred from homology"/>
<gene>
    <name evidence="3" type="ORF">X975_15364</name>
</gene>
<sequence>MKFFYLSDIFLSSTHLPSYIVAAFVKKLSRISLNSKADSIVKIIPFICNILIRHPTLTELIHRKDPKELEKD</sequence>
<feature type="non-terminal residue" evidence="3">
    <location>
        <position position="72"/>
    </location>
</feature>
<evidence type="ECO:0000313" key="4">
    <source>
        <dbReference type="Proteomes" id="UP000054359"/>
    </source>
</evidence>
<protein>
    <submittedName>
        <fullName evidence="3">Nucleolar complex protein 4-like protein</fullName>
    </submittedName>
</protein>
<name>A0A087U162_STEMI</name>